<dbReference type="FunFam" id="4.10.1250.10:FF:000002">
    <property type="entry name" value="Aminomethyltransferase"/>
    <property type="match status" value="1"/>
</dbReference>
<dbReference type="Gene3D" id="3.30.70.1400">
    <property type="entry name" value="Aminomethyltransferase beta-barrel domains"/>
    <property type="match status" value="1"/>
</dbReference>
<dbReference type="FunFam" id="2.40.30.110:FF:000002">
    <property type="entry name" value="Aminomethyltransferase"/>
    <property type="match status" value="1"/>
</dbReference>
<feature type="binding site" evidence="10">
    <location>
        <position position="236"/>
    </location>
    <ligand>
        <name>substrate</name>
    </ligand>
</feature>
<evidence type="ECO:0000259" key="13">
    <source>
        <dbReference type="Pfam" id="PF08669"/>
    </source>
</evidence>
<dbReference type="InterPro" id="IPR006223">
    <property type="entry name" value="GcvT"/>
</dbReference>
<dbReference type="GO" id="GO:0005960">
    <property type="term" value="C:glycine cleavage complex"/>
    <property type="evidence" value="ECO:0007669"/>
    <property type="project" value="InterPro"/>
</dbReference>
<keyword evidence="7 11" id="KW-0809">Transit peptide</keyword>
<comment type="subcellular location">
    <subcellularLocation>
        <location evidence="2 11">Mitochondrion</location>
    </subcellularLocation>
</comment>
<organism evidence="14 15">
    <name type="scientific">Drosophila madeirensis</name>
    <name type="common">Fruit fly</name>
    <dbReference type="NCBI Taxonomy" id="30013"/>
    <lineage>
        <taxon>Eukaryota</taxon>
        <taxon>Metazoa</taxon>
        <taxon>Ecdysozoa</taxon>
        <taxon>Arthropoda</taxon>
        <taxon>Hexapoda</taxon>
        <taxon>Insecta</taxon>
        <taxon>Pterygota</taxon>
        <taxon>Neoptera</taxon>
        <taxon>Endopterygota</taxon>
        <taxon>Diptera</taxon>
        <taxon>Brachycera</taxon>
        <taxon>Muscomorpha</taxon>
        <taxon>Ephydroidea</taxon>
        <taxon>Drosophilidae</taxon>
        <taxon>Drosophila</taxon>
        <taxon>Sophophora</taxon>
    </lineage>
</organism>
<dbReference type="PIRSF" id="PIRSF006487">
    <property type="entry name" value="GcvT"/>
    <property type="match status" value="1"/>
</dbReference>
<dbReference type="InterPro" id="IPR006222">
    <property type="entry name" value="GCVT_N"/>
</dbReference>
<sequence length="411" mass="43639">MLKLSNRLKLTRVRALPGAPRHASSAHTGEGERTALYDFHVQKGGKIVNFGGYALPVQYSDQSIIASHLHTRSVGSIFDVSHMLQTYVRGKDAAACLESVCTADITGTPAGSGTLTVFTNAQGGILDDLIVNKVSGKELYVVSNAAMKQQDQEIISAAVSSFKSQGKDVAVEFLAPSDQSLIAVQGPRVAAELAKLLAPATALDQLYFMGSMVGTVAGIPSVRITRCGYTGEDGVEISVDSSHVRTLTEALLANGTLKLAGLGARDSLRMEAGLCLYGSDIDAQTTPVEAALAWLVAKRRRTTRDFPGAEVVLGQLKGGVQRRRVGLQMLGAKPPPARSGVTIFSEGQQVGQVTSGCPSPSTGRNIAMGYVQDALKAPGTKVELKVRDKFYEAEITKTPFVKANYYNKPKI</sequence>
<dbReference type="InterPro" id="IPR013977">
    <property type="entry name" value="GcvT_C"/>
</dbReference>
<keyword evidence="5 11" id="KW-0032">Aminotransferase</keyword>
<evidence type="ECO:0000256" key="4">
    <source>
        <dbReference type="ARBA" id="ARBA00011690"/>
    </source>
</evidence>
<dbReference type="InterPro" id="IPR027266">
    <property type="entry name" value="TrmE/GcvT-like"/>
</dbReference>
<evidence type="ECO:0000256" key="3">
    <source>
        <dbReference type="ARBA" id="ARBA00008609"/>
    </source>
</evidence>
<evidence type="ECO:0000256" key="9">
    <source>
        <dbReference type="ARBA" id="ARBA00047665"/>
    </source>
</evidence>
<dbReference type="EC" id="2.1.2.10" evidence="11"/>
<keyword evidence="8 11" id="KW-0496">Mitochondrion</keyword>
<comment type="similarity">
    <text evidence="3 11">Belongs to the GcvT family.</text>
</comment>
<dbReference type="EMBL" id="AP029264">
    <property type="protein sequence ID" value="BFF94926.1"/>
    <property type="molecule type" value="Genomic_DNA"/>
</dbReference>
<evidence type="ECO:0000256" key="8">
    <source>
        <dbReference type="ARBA" id="ARBA00023128"/>
    </source>
</evidence>
<dbReference type="PANTHER" id="PTHR43757:SF16">
    <property type="entry name" value="AMINOMETHYLTRANSFERASE, MITOCHONDRIAL"/>
    <property type="match status" value="1"/>
</dbReference>
<dbReference type="InterPro" id="IPR029043">
    <property type="entry name" value="GcvT/YgfZ_C"/>
</dbReference>
<feature type="domain" description="Aminomethyltransferase C-terminal" evidence="13">
    <location>
        <begin position="322"/>
        <end position="402"/>
    </location>
</feature>
<dbReference type="InterPro" id="IPR028896">
    <property type="entry name" value="GcvT/YgfZ/DmdA"/>
</dbReference>
<dbReference type="AlphaFoldDB" id="A0AAU9FH27"/>
<dbReference type="NCBIfam" id="TIGR00528">
    <property type="entry name" value="gcvT"/>
    <property type="match status" value="1"/>
</dbReference>
<evidence type="ECO:0000256" key="1">
    <source>
        <dbReference type="ARBA" id="ARBA00003631"/>
    </source>
</evidence>
<dbReference type="GO" id="GO:0004047">
    <property type="term" value="F:aminomethyltransferase activity"/>
    <property type="evidence" value="ECO:0007669"/>
    <property type="project" value="UniProtKB-EC"/>
</dbReference>
<reference evidence="14 15" key="1">
    <citation type="submission" date="2024-02" db="EMBL/GenBank/DDBJ databases">
        <title>A chromosome-level genome assembly of Drosophila madeirensis, a fruit fly species endemic to Madeira island.</title>
        <authorList>
            <person name="Tomihara K."/>
            <person name="Llopart A."/>
            <person name="Yamamoto D."/>
        </authorList>
    </citation>
    <scope>NUCLEOTIDE SEQUENCE [LARGE SCALE GENOMIC DNA]</scope>
    <source>
        <strain evidence="14 15">RF1</strain>
    </source>
</reference>
<dbReference type="Pfam" id="PF08669">
    <property type="entry name" value="GCV_T_C"/>
    <property type="match status" value="1"/>
</dbReference>
<name>A0AAU9FH27_DROMD</name>
<keyword evidence="15" id="KW-1185">Reference proteome</keyword>
<comment type="subunit">
    <text evidence="4 11">The glycine cleavage system is composed of four proteins: P, T, L and H.</text>
</comment>
<evidence type="ECO:0000259" key="12">
    <source>
        <dbReference type="Pfam" id="PF01571"/>
    </source>
</evidence>
<proteinExistence type="inferred from homology"/>
<dbReference type="GO" id="GO:0005739">
    <property type="term" value="C:mitochondrion"/>
    <property type="evidence" value="ECO:0007669"/>
    <property type="project" value="UniProtKB-SubCell"/>
</dbReference>
<dbReference type="SUPFAM" id="SSF103025">
    <property type="entry name" value="Folate-binding domain"/>
    <property type="match status" value="1"/>
</dbReference>
<accession>A0AAU9FH27</accession>
<comment type="catalytic activity">
    <reaction evidence="9 11">
        <text>N(6)-[(R)-S(8)-aminomethyldihydrolipoyl]-L-lysyl-[protein] + (6S)-5,6,7,8-tetrahydrofolate = N(6)-[(R)-dihydrolipoyl]-L-lysyl-[protein] + (6R)-5,10-methylene-5,6,7,8-tetrahydrofolate + NH4(+)</text>
        <dbReference type="Rhea" id="RHEA:16945"/>
        <dbReference type="Rhea" id="RHEA-COMP:10475"/>
        <dbReference type="Rhea" id="RHEA-COMP:10492"/>
        <dbReference type="ChEBI" id="CHEBI:15636"/>
        <dbReference type="ChEBI" id="CHEBI:28938"/>
        <dbReference type="ChEBI" id="CHEBI:57453"/>
        <dbReference type="ChEBI" id="CHEBI:83100"/>
        <dbReference type="ChEBI" id="CHEBI:83143"/>
        <dbReference type="EC" id="2.1.2.10"/>
    </reaction>
</comment>
<dbReference type="GO" id="GO:0006546">
    <property type="term" value="P:glycine catabolic process"/>
    <property type="evidence" value="ECO:0007669"/>
    <property type="project" value="InterPro"/>
</dbReference>
<dbReference type="Pfam" id="PF01571">
    <property type="entry name" value="GCV_T"/>
    <property type="match status" value="1"/>
</dbReference>
<dbReference type="Gene3D" id="3.30.1360.120">
    <property type="entry name" value="Probable tRNA modification gtpase trme, domain 1"/>
    <property type="match status" value="1"/>
</dbReference>
<evidence type="ECO:0000256" key="7">
    <source>
        <dbReference type="ARBA" id="ARBA00022946"/>
    </source>
</evidence>
<dbReference type="Gene3D" id="2.40.30.110">
    <property type="entry name" value="Aminomethyltransferase beta-barrel domains"/>
    <property type="match status" value="1"/>
</dbReference>
<evidence type="ECO:0000256" key="11">
    <source>
        <dbReference type="RuleBase" id="RU003981"/>
    </source>
</evidence>
<keyword evidence="6 11" id="KW-0808">Transferase</keyword>
<protein>
    <recommendedName>
        <fullName evidence="11">Aminomethyltransferase</fullName>
        <ecNumber evidence="11">2.1.2.10</ecNumber>
    </recommendedName>
    <alternativeName>
        <fullName evidence="11">Glycine cleavage system T protein</fullName>
    </alternativeName>
</protein>
<dbReference type="SUPFAM" id="SSF101790">
    <property type="entry name" value="Aminomethyltransferase beta-barrel domain"/>
    <property type="match status" value="1"/>
</dbReference>
<evidence type="ECO:0000256" key="6">
    <source>
        <dbReference type="ARBA" id="ARBA00022679"/>
    </source>
</evidence>
<dbReference type="NCBIfam" id="NF001567">
    <property type="entry name" value="PRK00389.1"/>
    <property type="match status" value="1"/>
</dbReference>
<evidence type="ECO:0000313" key="15">
    <source>
        <dbReference type="Proteomes" id="UP001500889"/>
    </source>
</evidence>
<dbReference type="Gene3D" id="4.10.1250.10">
    <property type="entry name" value="Aminomethyltransferase fragment"/>
    <property type="match status" value="1"/>
</dbReference>
<evidence type="ECO:0000256" key="10">
    <source>
        <dbReference type="PIRSR" id="PIRSR006487-1"/>
    </source>
</evidence>
<comment type="function">
    <text evidence="1 11">The glycine cleavage system catalyzes the degradation of glycine.</text>
</comment>
<evidence type="ECO:0000313" key="14">
    <source>
        <dbReference type="EMBL" id="BFF94926.1"/>
    </source>
</evidence>
<dbReference type="FunFam" id="3.30.70.1400:FF:000001">
    <property type="entry name" value="Aminomethyltransferase"/>
    <property type="match status" value="1"/>
</dbReference>
<dbReference type="GO" id="GO:0008483">
    <property type="term" value="F:transaminase activity"/>
    <property type="evidence" value="ECO:0007669"/>
    <property type="project" value="UniProtKB-KW"/>
</dbReference>
<dbReference type="Proteomes" id="UP001500889">
    <property type="component" value="Chromosome U"/>
</dbReference>
<evidence type="ECO:0000256" key="5">
    <source>
        <dbReference type="ARBA" id="ARBA00022576"/>
    </source>
</evidence>
<gene>
    <name evidence="14" type="ORF">DMAD_12437</name>
</gene>
<dbReference type="PANTHER" id="PTHR43757">
    <property type="entry name" value="AMINOMETHYLTRANSFERASE"/>
    <property type="match status" value="1"/>
</dbReference>
<evidence type="ECO:0000256" key="2">
    <source>
        <dbReference type="ARBA" id="ARBA00004173"/>
    </source>
</evidence>
<feature type="domain" description="GCVT N-terminal" evidence="12">
    <location>
        <begin position="36"/>
        <end position="298"/>
    </location>
</feature>